<feature type="transmembrane region" description="Helical" evidence="2">
    <location>
        <begin position="181"/>
        <end position="204"/>
    </location>
</feature>
<feature type="transmembrane region" description="Helical" evidence="2">
    <location>
        <begin position="90"/>
        <end position="108"/>
    </location>
</feature>
<accession>A0A1T0CF76</accession>
<protein>
    <recommendedName>
        <fullName evidence="5">TIGR00341 family protein</fullName>
    </recommendedName>
</protein>
<gene>
    <name evidence="3" type="ORF">B0682_05130</name>
</gene>
<keyword evidence="1" id="KW-0175">Coiled coil</keyword>
<evidence type="ECO:0000256" key="1">
    <source>
        <dbReference type="SAM" id="Coils"/>
    </source>
</evidence>
<keyword evidence="2" id="KW-0472">Membrane</keyword>
<comment type="caution">
    <text evidence="3">The sequence shown here is derived from an EMBL/GenBank/DDBJ whole genome shotgun (WGS) entry which is preliminary data.</text>
</comment>
<feature type="transmembrane region" description="Helical" evidence="2">
    <location>
        <begin position="225"/>
        <end position="243"/>
    </location>
</feature>
<feature type="transmembrane region" description="Helical" evidence="2">
    <location>
        <begin position="128"/>
        <end position="146"/>
    </location>
</feature>
<dbReference type="AlphaFoldDB" id="A0A1T0CF76"/>
<feature type="coiled-coil region" evidence="1">
    <location>
        <begin position="337"/>
        <end position="364"/>
    </location>
</feature>
<sequence length="512" mass="56394">MTPLVKELFDLHTDQAEPSVIDQTIRDNVRVVGTNLWVLFFAILVASVGLNVNSTAVVIGAMLISPLMGPIVGIGYGLGINDVDLLKLSLRNLGIFTALSIVTSTMYFAISPLDAIQPELLARTSPNLWDVLIAFFGGAAGIIALTRKSISNVVPGVAIATALMPPLCTAGFGIATGNWSFFFGAFFLYCINSVFIALATLLFVKIFHLPKHKFLDEITEKRTNMLIAVTAVLMIVPSGYLAFNLVQSTRFTQAVDAFVDGQDFNNEFLILAHEVRPQAREVVLTVGGVHFPTHLEDRLAQNLAGRGFAKSKVEVRYTGSNQVDINSLKTELTQSTYRNLVNQIESLSKENEQLTQQLASNSSLSEQTSSADKQLYKELLAQYPQIDSVTITRGDRFIHAKANKTPKQPINEQPNITANHNNTVIDAHSNQSEHSNPSDNIVQQTLTQVNIDSKRPLKNTDKQRITAWLDSKYEQSLLRVHFNSGDTEITEILQEADAQQNVSQEADTQQSH</sequence>
<organism evidence="3 4">
    <name type="scientific">Lwoffella lincolnii</name>
    <dbReference type="NCBI Taxonomy" id="90241"/>
    <lineage>
        <taxon>Bacteria</taxon>
        <taxon>Pseudomonadati</taxon>
        <taxon>Pseudomonadota</taxon>
        <taxon>Gammaproteobacteria</taxon>
        <taxon>Moraxellales</taxon>
        <taxon>Moraxellaceae</taxon>
        <taxon>Lwoffella</taxon>
    </lineage>
</organism>
<dbReference type="InterPro" id="IPR005240">
    <property type="entry name" value="DUF389"/>
</dbReference>
<dbReference type="EMBL" id="MUYT01000006">
    <property type="protein sequence ID" value="OOS20953.1"/>
    <property type="molecule type" value="Genomic_DNA"/>
</dbReference>
<feature type="transmembrane region" description="Helical" evidence="2">
    <location>
        <begin position="153"/>
        <end position="175"/>
    </location>
</feature>
<feature type="transmembrane region" description="Helical" evidence="2">
    <location>
        <begin position="31"/>
        <end position="50"/>
    </location>
</feature>
<proteinExistence type="predicted"/>
<dbReference type="Pfam" id="PF04087">
    <property type="entry name" value="DUF389"/>
    <property type="match status" value="1"/>
</dbReference>
<evidence type="ECO:0000313" key="3">
    <source>
        <dbReference type="EMBL" id="OOS20953.1"/>
    </source>
</evidence>
<evidence type="ECO:0000313" key="4">
    <source>
        <dbReference type="Proteomes" id="UP000191094"/>
    </source>
</evidence>
<keyword evidence="2" id="KW-0812">Transmembrane</keyword>
<dbReference type="PANTHER" id="PTHR20992:SF9">
    <property type="entry name" value="AT15442P-RELATED"/>
    <property type="match status" value="1"/>
</dbReference>
<dbReference type="PANTHER" id="PTHR20992">
    <property type="entry name" value="AT15442P-RELATED"/>
    <property type="match status" value="1"/>
</dbReference>
<reference evidence="3 4" key="1">
    <citation type="submission" date="2017-02" db="EMBL/GenBank/DDBJ databases">
        <title>Draft genome sequence of Moraxella lincolnii CCUG 9405T type strain.</title>
        <authorList>
            <person name="Salva-Serra F."/>
            <person name="Engstrom-Jakobsson H."/>
            <person name="Thorell K."/>
            <person name="Jaen-Luchoro D."/>
            <person name="Gonzales-Siles L."/>
            <person name="Karlsson R."/>
            <person name="Yazdan S."/>
            <person name="Boulund F."/>
            <person name="Johnning A."/>
            <person name="Engstrand L."/>
            <person name="Kristiansson E."/>
            <person name="Moore E."/>
        </authorList>
    </citation>
    <scope>NUCLEOTIDE SEQUENCE [LARGE SCALE GENOMIC DNA]</scope>
    <source>
        <strain evidence="3 4">CCUG 9405</strain>
    </source>
</reference>
<keyword evidence="4" id="KW-1185">Reference proteome</keyword>
<dbReference type="RefSeq" id="WP_078307121.1">
    <property type="nucleotide sequence ID" value="NZ_MUYT01000006.1"/>
</dbReference>
<evidence type="ECO:0000256" key="2">
    <source>
        <dbReference type="SAM" id="Phobius"/>
    </source>
</evidence>
<feature type="transmembrane region" description="Helical" evidence="2">
    <location>
        <begin position="56"/>
        <end position="78"/>
    </location>
</feature>
<dbReference type="Proteomes" id="UP000191094">
    <property type="component" value="Unassembled WGS sequence"/>
</dbReference>
<name>A0A1T0CF76_9GAMM</name>
<keyword evidence="2" id="KW-1133">Transmembrane helix</keyword>
<dbReference type="OrthoDB" id="9790659at2"/>
<evidence type="ECO:0008006" key="5">
    <source>
        <dbReference type="Google" id="ProtNLM"/>
    </source>
</evidence>